<keyword evidence="2" id="KW-1185">Reference proteome</keyword>
<organism evidence="1 2">
    <name type="scientific">Ogataea philodendri</name>
    <dbReference type="NCBI Taxonomy" id="1378263"/>
    <lineage>
        <taxon>Eukaryota</taxon>
        <taxon>Fungi</taxon>
        <taxon>Dikarya</taxon>
        <taxon>Ascomycota</taxon>
        <taxon>Saccharomycotina</taxon>
        <taxon>Pichiomycetes</taxon>
        <taxon>Pichiales</taxon>
        <taxon>Pichiaceae</taxon>
        <taxon>Ogataea</taxon>
    </lineage>
</organism>
<sequence length="112" mass="12159">MCGLLLELLRTTPGRWASCWCPWAADDFLSIEGISLSGVIFRSPVAFTFVDEIDALDRSGRSVGLDGGNTGETTWRGLLGFFGSEDSCDESILSRNSPLNSERLMVGFSGFL</sequence>
<name>A0A9P8P7D2_9ASCO</name>
<protein>
    <submittedName>
        <fullName evidence="1">Uncharacterized protein</fullName>
    </submittedName>
</protein>
<dbReference type="GeneID" id="70236168"/>
<evidence type="ECO:0000313" key="2">
    <source>
        <dbReference type="Proteomes" id="UP000769157"/>
    </source>
</evidence>
<dbReference type="AlphaFoldDB" id="A0A9P8P7D2"/>
<evidence type="ECO:0000313" key="1">
    <source>
        <dbReference type="EMBL" id="KAH3666014.1"/>
    </source>
</evidence>
<proteinExistence type="predicted"/>
<dbReference type="RefSeq" id="XP_046061218.1">
    <property type="nucleotide sequence ID" value="XM_046205256.1"/>
</dbReference>
<accession>A0A9P8P7D2</accession>
<dbReference type="EMBL" id="JAEUBE010000295">
    <property type="protein sequence ID" value="KAH3666014.1"/>
    <property type="molecule type" value="Genomic_DNA"/>
</dbReference>
<comment type="caution">
    <text evidence="1">The sequence shown here is derived from an EMBL/GenBank/DDBJ whole genome shotgun (WGS) entry which is preliminary data.</text>
</comment>
<reference evidence="1" key="1">
    <citation type="journal article" date="2021" name="Open Biol.">
        <title>Shared evolutionary footprints suggest mitochondrial oxidative damage underlies multiple complex I losses in fungi.</title>
        <authorList>
            <person name="Schikora-Tamarit M.A."/>
            <person name="Marcet-Houben M."/>
            <person name="Nosek J."/>
            <person name="Gabaldon T."/>
        </authorList>
    </citation>
    <scope>NUCLEOTIDE SEQUENCE</scope>
    <source>
        <strain evidence="1">CBS6075</strain>
    </source>
</reference>
<gene>
    <name evidence="1" type="ORF">OGAPHI_004203</name>
</gene>
<dbReference type="Proteomes" id="UP000769157">
    <property type="component" value="Unassembled WGS sequence"/>
</dbReference>
<reference evidence="1" key="2">
    <citation type="submission" date="2021-01" db="EMBL/GenBank/DDBJ databases">
        <authorList>
            <person name="Schikora-Tamarit M.A."/>
        </authorList>
    </citation>
    <scope>NUCLEOTIDE SEQUENCE</scope>
    <source>
        <strain evidence="1">CBS6075</strain>
    </source>
</reference>